<sequence>MKKMYLIVVMVLGFMLVGCEKDEVRNPNRDVSNNSEVRKAFNDPAQMEQMYGKVIHEGKVASKVMVQGIKMSPTTAGVNLVVPDKTNPMIISLICDSRMGAWGISHSLTVNGQAPRDATEVSIMNYPNGITQIREADDTSPVFSTSNGDTNIAEGLLKITKLDPNSTVAIVLDRQGADGYYEGEVWSYLLPVGPLAEQLQRVNLDVCLKSPLQPDESPEIVYTSIDDIRKAAAKSSL</sequence>
<dbReference type="PROSITE" id="PS51257">
    <property type="entry name" value="PROKAR_LIPOPROTEIN"/>
    <property type="match status" value="1"/>
</dbReference>
<evidence type="ECO:0000313" key="1">
    <source>
        <dbReference type="EMBL" id="QYN80086.1"/>
    </source>
</evidence>
<reference evidence="1" key="1">
    <citation type="journal article" date="2021" name="Viruses">
        <title>Novel Viruses That Lyse Plant and Human Strains of Kosakonia cowanii.</title>
        <authorList>
            <person name="Petrzik K."/>
            <person name="Brazdova S."/>
            <person name="Krawczyk K."/>
        </authorList>
    </citation>
    <scope>NUCLEOTIDE SEQUENCE</scope>
</reference>
<dbReference type="KEGG" id="vg:77953263"/>
<protein>
    <recommendedName>
        <fullName evidence="3">Lipoprotein</fullName>
    </recommendedName>
</protein>
<proteinExistence type="predicted"/>
<keyword evidence="2" id="KW-1185">Reference proteome</keyword>
<name>A0AAE7WGT9_9CAUD</name>
<dbReference type="EMBL" id="MZ348422">
    <property type="protein sequence ID" value="QYN80086.1"/>
    <property type="molecule type" value="Genomic_DNA"/>
</dbReference>
<organism evidence="1 2">
    <name type="scientific">Kosakonia phage Kc263</name>
    <dbReference type="NCBI Taxonomy" id="2863194"/>
    <lineage>
        <taxon>Viruses</taxon>
        <taxon>Duplodnaviria</taxon>
        <taxon>Heunggongvirae</taxon>
        <taxon>Uroviricota</taxon>
        <taxon>Caudoviricetes</taxon>
        <taxon>Chimalliviridae</taxon>
        <taxon>Branisovskavirus</taxon>
        <taxon>Branisovskavirus Kc263</taxon>
    </lineage>
</organism>
<evidence type="ECO:0008006" key="3">
    <source>
        <dbReference type="Google" id="ProtNLM"/>
    </source>
</evidence>
<dbReference type="GeneID" id="77953263"/>
<accession>A0AAE7WGT9</accession>
<dbReference type="RefSeq" id="YP_010676898.1">
    <property type="nucleotide sequence ID" value="NC_071015.1"/>
</dbReference>
<evidence type="ECO:0000313" key="2">
    <source>
        <dbReference type="Proteomes" id="UP000828443"/>
    </source>
</evidence>
<dbReference type="Proteomes" id="UP000828443">
    <property type="component" value="Segment"/>
</dbReference>